<proteinExistence type="predicted"/>
<keyword evidence="9" id="KW-1185">Reference proteome</keyword>
<dbReference type="InterPro" id="IPR036778">
    <property type="entry name" value="OHCU_decarboxylase_sf"/>
</dbReference>
<feature type="domain" description="Oxo-4-hydroxy-4-carboxy-5-ureidoimidazoline decarboxylase" evidence="7">
    <location>
        <begin position="8"/>
        <end position="158"/>
    </location>
</feature>
<accession>A0ABT3DGC6</accession>
<reference evidence="8 9" key="1">
    <citation type="submission" date="2022-10" db="EMBL/GenBank/DDBJ databases">
        <title>Draft genome assembly of moderately radiation resistant bacterium Metabacillus halosaccharovorans.</title>
        <authorList>
            <person name="Pal S."/>
            <person name="Gopinathan A."/>
        </authorList>
    </citation>
    <scope>NUCLEOTIDE SEQUENCE [LARGE SCALE GENOMIC DNA]</scope>
    <source>
        <strain evidence="8 9">VITHBRA001</strain>
    </source>
</reference>
<dbReference type="InterPro" id="IPR017580">
    <property type="entry name" value="OHCU_decarboxylase-1"/>
</dbReference>
<dbReference type="EC" id="4.1.1.97" evidence="3"/>
<comment type="catalytic activity">
    <reaction evidence="1">
        <text>5-hydroxy-2-oxo-4-ureido-2,5-dihydro-1H-imidazole-5-carboxylate + H(+) = (S)-allantoin + CO2</text>
        <dbReference type="Rhea" id="RHEA:26301"/>
        <dbReference type="ChEBI" id="CHEBI:15378"/>
        <dbReference type="ChEBI" id="CHEBI:15678"/>
        <dbReference type="ChEBI" id="CHEBI:16526"/>
        <dbReference type="ChEBI" id="CHEBI:58639"/>
        <dbReference type="EC" id="4.1.1.97"/>
    </reaction>
</comment>
<dbReference type="Proteomes" id="UP001526147">
    <property type="component" value="Unassembled WGS sequence"/>
</dbReference>
<comment type="pathway">
    <text evidence="2">Purine metabolism; urate degradation; (S)-allantoin from urate: step 3/3.</text>
</comment>
<keyword evidence="4" id="KW-0659">Purine metabolism</keyword>
<name>A0ABT3DGC6_9BACI</name>
<evidence type="ECO:0000256" key="1">
    <source>
        <dbReference type="ARBA" id="ARBA00001163"/>
    </source>
</evidence>
<evidence type="ECO:0000256" key="5">
    <source>
        <dbReference type="ARBA" id="ARBA00022793"/>
    </source>
</evidence>
<dbReference type="EMBL" id="JAOYEY010000035">
    <property type="protein sequence ID" value="MCV9885969.1"/>
    <property type="molecule type" value="Genomic_DNA"/>
</dbReference>
<dbReference type="Pfam" id="PF09349">
    <property type="entry name" value="OHCU_decarbox"/>
    <property type="match status" value="1"/>
</dbReference>
<comment type="caution">
    <text evidence="8">The sequence shown here is derived from an EMBL/GenBank/DDBJ whole genome shotgun (WGS) entry which is preliminary data.</text>
</comment>
<evidence type="ECO:0000256" key="4">
    <source>
        <dbReference type="ARBA" id="ARBA00022631"/>
    </source>
</evidence>
<evidence type="ECO:0000313" key="8">
    <source>
        <dbReference type="EMBL" id="MCV9885969.1"/>
    </source>
</evidence>
<gene>
    <name evidence="8" type="primary">uraD</name>
    <name evidence="8" type="ORF">OIH86_09890</name>
</gene>
<dbReference type="NCBIfam" id="TIGR03164">
    <property type="entry name" value="UHCUDC"/>
    <property type="match status" value="1"/>
</dbReference>
<sequence length="174" mass="20571">MITIQKVNELSKKEFVLMFCWIFDEKIVEQVAELRPFPSYQFLHLAVKKLVKKSPIEQKLLMLQAFTGFVDMITHGSSQKADSKLAGLQSLSSREYKKIVLLNNKYEKKFGFPFVISVRGHNKQSIYDALKKRVKQSETEEILNSLDELLRIYFYRLRETIQNEENYHLDRQSM</sequence>
<keyword evidence="5" id="KW-0210">Decarboxylase</keyword>
<keyword evidence="6 8" id="KW-0456">Lyase</keyword>
<dbReference type="InterPro" id="IPR018020">
    <property type="entry name" value="OHCU_decarboxylase"/>
</dbReference>
<dbReference type="PANTHER" id="PTHR43466">
    <property type="entry name" value="2-OXO-4-HYDROXY-4-CARBOXY-5-UREIDOIMIDAZOLINE DECARBOXYLASE-RELATED"/>
    <property type="match status" value="1"/>
</dbReference>
<protein>
    <recommendedName>
        <fullName evidence="3">2-oxo-4-hydroxy-4-carboxy-5-ureidoimidazoline decarboxylase</fullName>
        <ecNumber evidence="3">4.1.1.97</ecNumber>
    </recommendedName>
</protein>
<evidence type="ECO:0000256" key="3">
    <source>
        <dbReference type="ARBA" id="ARBA00012257"/>
    </source>
</evidence>
<dbReference type="SUPFAM" id="SSF158694">
    <property type="entry name" value="UraD-Like"/>
    <property type="match status" value="1"/>
</dbReference>
<organism evidence="8 9">
    <name type="scientific">Metabacillus halosaccharovorans</name>
    <dbReference type="NCBI Taxonomy" id="930124"/>
    <lineage>
        <taxon>Bacteria</taxon>
        <taxon>Bacillati</taxon>
        <taxon>Bacillota</taxon>
        <taxon>Bacilli</taxon>
        <taxon>Bacillales</taxon>
        <taxon>Bacillaceae</taxon>
        <taxon>Metabacillus</taxon>
    </lineage>
</organism>
<dbReference type="GO" id="GO:0051997">
    <property type="term" value="F:2-oxo-4-hydroxy-4-carboxy-5-ureidoimidazoline decarboxylase activity"/>
    <property type="evidence" value="ECO:0007669"/>
    <property type="project" value="UniProtKB-EC"/>
</dbReference>
<dbReference type="RefSeq" id="WP_264142653.1">
    <property type="nucleotide sequence ID" value="NZ_JAOYEY010000035.1"/>
</dbReference>
<dbReference type="PANTHER" id="PTHR43466:SF1">
    <property type="entry name" value="2-OXO-4-HYDROXY-4-CARBOXY-5-UREIDOIMIDAZOLINE DECARBOXYLASE-RELATED"/>
    <property type="match status" value="1"/>
</dbReference>
<evidence type="ECO:0000256" key="6">
    <source>
        <dbReference type="ARBA" id="ARBA00023239"/>
    </source>
</evidence>
<dbReference type="Gene3D" id="1.10.3330.10">
    <property type="entry name" value="Oxo-4-hydroxy-4-carboxy-5-ureidoimidazoline decarboxylase"/>
    <property type="match status" value="1"/>
</dbReference>
<evidence type="ECO:0000256" key="2">
    <source>
        <dbReference type="ARBA" id="ARBA00004754"/>
    </source>
</evidence>
<evidence type="ECO:0000259" key="7">
    <source>
        <dbReference type="Pfam" id="PF09349"/>
    </source>
</evidence>
<evidence type="ECO:0000313" key="9">
    <source>
        <dbReference type="Proteomes" id="UP001526147"/>
    </source>
</evidence>